<evidence type="ECO:0000313" key="2">
    <source>
        <dbReference type="Proteomes" id="UP000825072"/>
    </source>
</evidence>
<dbReference type="Proteomes" id="UP000825072">
    <property type="component" value="Chromosome 1"/>
</dbReference>
<organism evidence="1 2">
    <name type="scientific">Cutibacterium modestum</name>
    <dbReference type="NCBI Taxonomy" id="2559073"/>
    <lineage>
        <taxon>Bacteria</taxon>
        <taxon>Bacillati</taxon>
        <taxon>Actinomycetota</taxon>
        <taxon>Actinomycetes</taxon>
        <taxon>Propionibacteriales</taxon>
        <taxon>Propionibacteriaceae</taxon>
        <taxon>Cutibacterium</taxon>
    </lineage>
</organism>
<gene>
    <name evidence="1" type="ORF">KB1_24520</name>
</gene>
<reference evidence="1" key="1">
    <citation type="submission" date="2021-06" db="EMBL/GenBank/DDBJ databases">
        <title>Genome sequence of Cutibacterium modestum strain KB17-24694.</title>
        <authorList>
            <person name="Dekio I."/>
            <person name="Asahina A."/>
            <person name="Nishida M."/>
        </authorList>
    </citation>
    <scope>NUCLEOTIDE SEQUENCE</scope>
    <source>
        <strain evidence="1">KB17-24694</strain>
    </source>
</reference>
<sequence>MTIVTSSTKLRTTSKALLRVTKMRMRRKTIAELYVLAGDFLLEAPLLPVAMPPGYVIDVSHGQQTKMEKDHLK</sequence>
<evidence type="ECO:0000313" key="1">
    <source>
        <dbReference type="EMBL" id="BCY26462.1"/>
    </source>
</evidence>
<dbReference type="EMBL" id="AP024747">
    <property type="protein sequence ID" value="BCY26462.1"/>
    <property type="molecule type" value="Genomic_DNA"/>
</dbReference>
<protein>
    <submittedName>
        <fullName evidence="1">Uncharacterized protein</fullName>
    </submittedName>
</protein>
<proteinExistence type="predicted"/>
<name>A0AAD1KRN2_9ACTN</name>
<dbReference type="AlphaFoldDB" id="A0AAD1KRN2"/>
<accession>A0AAD1KRN2</accession>